<dbReference type="EMBL" id="QGTW01000016">
    <property type="protein sequence ID" value="PWW20210.1"/>
    <property type="molecule type" value="Genomic_DNA"/>
</dbReference>
<reference evidence="1 2" key="1">
    <citation type="submission" date="2018-05" db="EMBL/GenBank/DDBJ databases">
        <title>Freshwater and sediment microbial communities from various areas in North America, analyzing microbe dynamics in response to fracking.</title>
        <authorList>
            <person name="Lamendella R."/>
        </authorList>
    </citation>
    <scope>NUCLEOTIDE SEQUENCE [LARGE SCALE GENOMIC DNA]</scope>
    <source>
        <strain evidence="1 2">15_TX</strain>
    </source>
</reference>
<accession>A0A2V2ZPY4</accession>
<dbReference type="Proteomes" id="UP000247150">
    <property type="component" value="Unassembled WGS sequence"/>
</dbReference>
<dbReference type="AlphaFoldDB" id="A0A2V2ZPY4"/>
<protein>
    <submittedName>
        <fullName evidence="1">Uncharacterized protein</fullName>
    </submittedName>
</protein>
<evidence type="ECO:0000313" key="1">
    <source>
        <dbReference type="EMBL" id="PWW20210.1"/>
    </source>
</evidence>
<sequence length="54" mass="6103">MLVYQEITVQITVKSKNKKLPEPLITLVYFGGTAWESNPADLARRSQAVLKTVR</sequence>
<evidence type="ECO:0000313" key="2">
    <source>
        <dbReference type="Proteomes" id="UP000247150"/>
    </source>
</evidence>
<name>A0A2V2ZPY4_9BACI</name>
<organism evidence="1 2">
    <name type="scientific">Cytobacillus oceanisediminis</name>
    <dbReference type="NCBI Taxonomy" id="665099"/>
    <lineage>
        <taxon>Bacteria</taxon>
        <taxon>Bacillati</taxon>
        <taxon>Bacillota</taxon>
        <taxon>Bacilli</taxon>
        <taxon>Bacillales</taxon>
        <taxon>Bacillaceae</taxon>
        <taxon>Cytobacillus</taxon>
    </lineage>
</organism>
<gene>
    <name evidence="1" type="ORF">DFO73_11624</name>
</gene>
<comment type="caution">
    <text evidence="1">The sequence shown here is derived from an EMBL/GenBank/DDBJ whole genome shotgun (WGS) entry which is preliminary data.</text>
</comment>
<proteinExistence type="predicted"/>